<dbReference type="InterPro" id="IPR029044">
    <property type="entry name" value="Nucleotide-diphossugar_trans"/>
</dbReference>
<dbReference type="SUPFAM" id="SSF53448">
    <property type="entry name" value="Nucleotide-diphospho-sugar transferases"/>
    <property type="match status" value="1"/>
</dbReference>
<accession>A0A6J6AXV8</accession>
<protein>
    <submittedName>
        <fullName evidence="2">Unannotated protein</fullName>
    </submittedName>
</protein>
<dbReference type="InterPro" id="IPR050834">
    <property type="entry name" value="Glycosyltransf_2"/>
</dbReference>
<name>A0A6J6AXV8_9ZZZZ</name>
<gene>
    <name evidence="2" type="ORF">UFOPK1358_00391</name>
</gene>
<dbReference type="PANTHER" id="PTHR43685">
    <property type="entry name" value="GLYCOSYLTRANSFERASE"/>
    <property type="match status" value="1"/>
</dbReference>
<dbReference type="CDD" id="cd00761">
    <property type="entry name" value="Glyco_tranf_GTA_type"/>
    <property type="match status" value="1"/>
</dbReference>
<evidence type="ECO:0000313" key="2">
    <source>
        <dbReference type="EMBL" id="CAB4531602.1"/>
    </source>
</evidence>
<organism evidence="2">
    <name type="scientific">freshwater metagenome</name>
    <dbReference type="NCBI Taxonomy" id="449393"/>
    <lineage>
        <taxon>unclassified sequences</taxon>
        <taxon>metagenomes</taxon>
        <taxon>ecological metagenomes</taxon>
    </lineage>
</organism>
<dbReference type="EMBL" id="CAEZSF010000022">
    <property type="protein sequence ID" value="CAB4531602.1"/>
    <property type="molecule type" value="Genomic_DNA"/>
</dbReference>
<dbReference type="Pfam" id="PF00535">
    <property type="entry name" value="Glycos_transf_2"/>
    <property type="match status" value="1"/>
</dbReference>
<dbReference type="InterPro" id="IPR001173">
    <property type="entry name" value="Glyco_trans_2-like"/>
</dbReference>
<proteinExistence type="predicted"/>
<sequence>MHPRFSVVIPVQNRADVVGRAIASVVAQTFADFELLVVDDGSTDDSVAAARAVADKRVKILRQEHHGIEAARAAGMQLAHGKWVLFLDPDDEVAPAWLARLGRLIDSTDAELVSCGGEQFYRDGTQSTFRPVLLEPQPVDPASKWHHPVDHGFKACFRSGTFAASRARLERVGAFTPLAEPNSDHLLASTVRSAGVGQLNSENSAPATFDPAAFDPAALDPTALDRCPLIPPALSLLEIGKRLADSVIDDGQIISHTPEPLVRWNEAPEEPCAGGDALRLSWSLQALDAMARTPIPDAMLLARYATIGGVAAARLRNHAQARSMFKLARQASPEVPKHWARWVASCVAPLSNQIWEPTPEFEAEASVPVLSEEGSLLSSSELLAQSASAA</sequence>
<feature type="domain" description="Glycosyltransferase 2-like" evidence="1">
    <location>
        <begin position="6"/>
        <end position="129"/>
    </location>
</feature>
<reference evidence="2" key="1">
    <citation type="submission" date="2020-05" db="EMBL/GenBank/DDBJ databases">
        <authorList>
            <person name="Chiriac C."/>
            <person name="Salcher M."/>
            <person name="Ghai R."/>
            <person name="Kavagutti S V."/>
        </authorList>
    </citation>
    <scope>NUCLEOTIDE SEQUENCE</scope>
</reference>
<dbReference type="PANTHER" id="PTHR43685:SF2">
    <property type="entry name" value="GLYCOSYLTRANSFERASE 2-LIKE DOMAIN-CONTAINING PROTEIN"/>
    <property type="match status" value="1"/>
</dbReference>
<dbReference type="AlphaFoldDB" id="A0A6J6AXV8"/>
<evidence type="ECO:0000259" key="1">
    <source>
        <dbReference type="Pfam" id="PF00535"/>
    </source>
</evidence>
<dbReference type="Gene3D" id="3.90.550.10">
    <property type="entry name" value="Spore Coat Polysaccharide Biosynthesis Protein SpsA, Chain A"/>
    <property type="match status" value="1"/>
</dbReference>